<dbReference type="InterPro" id="IPR026893">
    <property type="entry name" value="Tyr/Ser_Pase_IphP-type"/>
</dbReference>
<evidence type="ECO:0000313" key="2">
    <source>
        <dbReference type="EMBL" id="QTX03627.1"/>
    </source>
</evidence>
<protein>
    <submittedName>
        <fullName evidence="2">Tyrosine-protein phosphatase</fullName>
    </submittedName>
</protein>
<dbReference type="PROSITE" id="PS50056">
    <property type="entry name" value="TYR_PHOSPHATASE_2"/>
    <property type="match status" value="1"/>
</dbReference>
<name>A0A975FKK1_9MICO</name>
<dbReference type="RefSeq" id="WP_210896407.1">
    <property type="nucleotide sequence ID" value="NZ_CP071696.1"/>
</dbReference>
<reference evidence="2" key="1">
    <citation type="submission" date="2021-03" db="EMBL/GenBank/DDBJ databases">
        <title>Agromyces archimandritus sp. nov., isolated from the cockroach Archimandrita tessellata.</title>
        <authorList>
            <person name="Guzman J."/>
            <person name="Ortuzar M."/>
            <person name="Poehlein A."/>
            <person name="Daniel R."/>
            <person name="Trujillo M."/>
            <person name="Vilcinskas A."/>
        </authorList>
    </citation>
    <scope>NUCLEOTIDE SEQUENCE</scope>
    <source>
        <strain evidence="2">G127AT</strain>
    </source>
</reference>
<dbReference type="EMBL" id="CP071696">
    <property type="protein sequence ID" value="QTX03627.1"/>
    <property type="molecule type" value="Genomic_DNA"/>
</dbReference>
<keyword evidence="3" id="KW-1185">Reference proteome</keyword>
<sequence>MRILDWDGLRNVRDLGELPTPLSASGATVPGRIARGPRRELLTAAGWKSAKRWGLRSVIDLRCEFEIGRRPTDPDAVPPAEVRIVSAPTEDQDHPEFRAVCVPILDSPEYWQHNVRILPELVRAALIAVAEAGPGVLVHCSAGRDRTGMMSTILLANAGVAADDIVGDYELSVRAMAGTAAHGGSTIDRQASWTGPEVDAWLGAVTPFVRAFAADHEAVFDTLGVSPATRVALRDLLIA</sequence>
<dbReference type="KEGG" id="aarc:G127AT_09760"/>
<dbReference type="Pfam" id="PF13350">
    <property type="entry name" value="Y_phosphatase3"/>
    <property type="match status" value="1"/>
</dbReference>
<dbReference type="GO" id="GO:0004721">
    <property type="term" value="F:phosphoprotein phosphatase activity"/>
    <property type="evidence" value="ECO:0007669"/>
    <property type="project" value="InterPro"/>
</dbReference>
<dbReference type="AlphaFoldDB" id="A0A975FKK1"/>
<dbReference type="PROSITE" id="PS00383">
    <property type="entry name" value="TYR_PHOSPHATASE_1"/>
    <property type="match status" value="1"/>
</dbReference>
<gene>
    <name evidence="2" type="ORF">G127AT_09760</name>
</gene>
<organism evidence="2 3">
    <name type="scientific">Agromyces archimandritae</name>
    <dbReference type="NCBI Taxonomy" id="2781962"/>
    <lineage>
        <taxon>Bacteria</taxon>
        <taxon>Bacillati</taxon>
        <taxon>Actinomycetota</taxon>
        <taxon>Actinomycetes</taxon>
        <taxon>Micrococcales</taxon>
        <taxon>Microbacteriaceae</taxon>
        <taxon>Agromyces</taxon>
    </lineage>
</organism>
<evidence type="ECO:0000313" key="3">
    <source>
        <dbReference type="Proteomes" id="UP000671914"/>
    </source>
</evidence>
<accession>A0A975FKK1</accession>
<dbReference type="SUPFAM" id="SSF52799">
    <property type="entry name" value="(Phosphotyrosine protein) phosphatases II"/>
    <property type="match status" value="1"/>
</dbReference>
<evidence type="ECO:0000259" key="1">
    <source>
        <dbReference type="PROSITE" id="PS50056"/>
    </source>
</evidence>
<dbReference type="Gene3D" id="3.90.190.10">
    <property type="entry name" value="Protein tyrosine phosphatase superfamily"/>
    <property type="match status" value="1"/>
</dbReference>
<dbReference type="Proteomes" id="UP000671914">
    <property type="component" value="Chromosome"/>
</dbReference>
<feature type="domain" description="Tyrosine specific protein phosphatases" evidence="1">
    <location>
        <begin position="116"/>
        <end position="166"/>
    </location>
</feature>
<dbReference type="InterPro" id="IPR029021">
    <property type="entry name" value="Prot-tyrosine_phosphatase-like"/>
</dbReference>
<dbReference type="InterPro" id="IPR016130">
    <property type="entry name" value="Tyr_Pase_AS"/>
</dbReference>
<proteinExistence type="predicted"/>
<dbReference type="InterPro" id="IPR000387">
    <property type="entry name" value="Tyr_Pase_dom"/>
</dbReference>